<comment type="caution">
    <text evidence="5">The sequence shown here is derived from an EMBL/GenBank/DDBJ whole genome shotgun (WGS) entry which is preliminary data.</text>
</comment>
<reference evidence="5 6" key="1">
    <citation type="submission" date="2019-09" db="EMBL/GenBank/DDBJ databases">
        <title>YIM 132180 draft genome.</title>
        <authorList>
            <person name="Zhang K."/>
        </authorList>
    </citation>
    <scope>NUCLEOTIDE SEQUENCE [LARGE SCALE GENOMIC DNA]</scope>
    <source>
        <strain evidence="5 6">YIM 132180</strain>
    </source>
</reference>
<evidence type="ECO:0000256" key="2">
    <source>
        <dbReference type="ARBA" id="ARBA00022448"/>
    </source>
</evidence>
<dbReference type="SUPFAM" id="SSF53850">
    <property type="entry name" value="Periplasmic binding protein-like II"/>
    <property type="match status" value="1"/>
</dbReference>
<evidence type="ECO:0000313" key="5">
    <source>
        <dbReference type="EMBL" id="KAB0678527.1"/>
    </source>
</evidence>
<dbReference type="PANTHER" id="PTHR30222:SF12">
    <property type="entry name" value="NORSPERMIDINE SENSOR"/>
    <property type="match status" value="1"/>
</dbReference>
<dbReference type="GO" id="GO:0015846">
    <property type="term" value="P:polyamine transport"/>
    <property type="evidence" value="ECO:0007669"/>
    <property type="project" value="InterPro"/>
</dbReference>
<proteinExistence type="predicted"/>
<organism evidence="5 6">
    <name type="scientific">Plantimonas leprariae</name>
    <dbReference type="NCBI Taxonomy" id="2615207"/>
    <lineage>
        <taxon>Bacteria</taxon>
        <taxon>Pseudomonadati</taxon>
        <taxon>Pseudomonadota</taxon>
        <taxon>Alphaproteobacteria</taxon>
        <taxon>Hyphomicrobiales</taxon>
        <taxon>Aurantimonadaceae</taxon>
        <taxon>Plantimonas</taxon>
    </lineage>
</organism>
<dbReference type="Proteomes" id="UP000432089">
    <property type="component" value="Unassembled WGS sequence"/>
</dbReference>
<dbReference type="AlphaFoldDB" id="A0A7V7TVP4"/>
<dbReference type="GO" id="GO:0042597">
    <property type="term" value="C:periplasmic space"/>
    <property type="evidence" value="ECO:0007669"/>
    <property type="project" value="UniProtKB-SubCell"/>
</dbReference>
<name>A0A7V7TVP4_9HYPH</name>
<comment type="subcellular location">
    <subcellularLocation>
        <location evidence="1">Periplasm</location>
    </subcellularLocation>
</comment>
<dbReference type="CDD" id="cd13590">
    <property type="entry name" value="PBP2_PotD_PotF_like"/>
    <property type="match status" value="1"/>
</dbReference>
<gene>
    <name evidence="5" type="ORF">F6X38_16005</name>
</gene>
<dbReference type="InterPro" id="IPR001188">
    <property type="entry name" value="Sperm_putr-bd"/>
</dbReference>
<evidence type="ECO:0000313" key="6">
    <source>
        <dbReference type="Proteomes" id="UP000432089"/>
    </source>
</evidence>
<protein>
    <submittedName>
        <fullName evidence="5">Spermidine/putrescine ABC transporter substrate-binding protein</fullName>
    </submittedName>
</protein>
<keyword evidence="2" id="KW-0813">Transport</keyword>
<dbReference type="RefSeq" id="WP_150971325.1">
    <property type="nucleotide sequence ID" value="NZ_VZDO01000013.1"/>
</dbReference>
<evidence type="ECO:0000256" key="3">
    <source>
        <dbReference type="ARBA" id="ARBA00022729"/>
    </source>
</evidence>
<dbReference type="GO" id="GO:0019808">
    <property type="term" value="F:polyamine binding"/>
    <property type="evidence" value="ECO:0007669"/>
    <property type="project" value="InterPro"/>
</dbReference>
<dbReference type="Pfam" id="PF13416">
    <property type="entry name" value="SBP_bac_8"/>
    <property type="match status" value="1"/>
</dbReference>
<dbReference type="InterPro" id="IPR006059">
    <property type="entry name" value="SBP"/>
</dbReference>
<evidence type="ECO:0000256" key="1">
    <source>
        <dbReference type="ARBA" id="ARBA00004418"/>
    </source>
</evidence>
<dbReference type="PANTHER" id="PTHR30222">
    <property type="entry name" value="SPERMIDINE/PUTRESCINE-BINDING PERIPLASMIC PROTEIN"/>
    <property type="match status" value="1"/>
</dbReference>
<keyword evidence="4" id="KW-0574">Periplasm</keyword>
<dbReference type="EMBL" id="VZDO01000013">
    <property type="protein sequence ID" value="KAB0678527.1"/>
    <property type="molecule type" value="Genomic_DNA"/>
</dbReference>
<dbReference type="PRINTS" id="PR00909">
    <property type="entry name" value="SPERMDNBNDNG"/>
</dbReference>
<keyword evidence="6" id="KW-1185">Reference proteome</keyword>
<accession>A0A7V7TVP4</accession>
<evidence type="ECO:0000256" key="4">
    <source>
        <dbReference type="ARBA" id="ARBA00022764"/>
    </source>
</evidence>
<sequence>MLDRLRLSAIVLLVLSPLAAKAETLNLLTWEKYISPRVLDAWRTETDSEIRQIYFDSAEGRDRILSDGNSEIDLAILNENATKLFRNKGMLQEISAASVPAIGYSVPRWRERCSGYGMPYFWGTLGIVYRADKTATPPTSWADLMQPAAELAGHIAMMGGSDDLLTPTLILAGKSVNTQSEADLKAAYASLRKQAPAVRTYDYVVTSLQNEAIGPELFMALAYSGDQFVLKGMDGHDWRYALPKEGSVLWVDCMAVTAASPRRALALRFLDFLNRPEISAMNAADLTMPTTNAAAMPLLPAAMREDAAIFPEQALIDNSHFYEENSAAVVQTRKRMLHSLLSFHDAR</sequence>
<keyword evidence="3" id="KW-0732">Signal</keyword>
<dbReference type="Gene3D" id="3.40.190.10">
    <property type="entry name" value="Periplasmic binding protein-like II"/>
    <property type="match status" value="2"/>
</dbReference>